<evidence type="ECO:0000313" key="3">
    <source>
        <dbReference type="Proteomes" id="UP001060150"/>
    </source>
</evidence>
<dbReference type="RefSeq" id="WP_157901937.1">
    <property type="nucleotide sequence ID" value="NZ_CP102332.1"/>
</dbReference>
<name>A0ABY5N6B4_9ACTN</name>
<evidence type="ECO:0000313" key="2">
    <source>
        <dbReference type="EMBL" id="UUS32070.1"/>
    </source>
</evidence>
<proteinExistence type="predicted"/>
<sequence>MVLTAGNRPFLPGAPPVLPLPGAAGAMDEAGALGHRDGASAGGLSPASGAS</sequence>
<dbReference type="Proteomes" id="UP001060150">
    <property type="component" value="Chromosome"/>
</dbReference>
<organism evidence="2 3">
    <name type="scientific">Streptomyces changanensis</name>
    <dbReference type="NCBI Taxonomy" id="2964669"/>
    <lineage>
        <taxon>Bacteria</taxon>
        <taxon>Bacillati</taxon>
        <taxon>Actinomycetota</taxon>
        <taxon>Actinomycetes</taxon>
        <taxon>Kitasatosporales</taxon>
        <taxon>Streptomycetaceae</taxon>
        <taxon>Streptomyces</taxon>
    </lineage>
</organism>
<accession>A0ABY5N6B4</accession>
<evidence type="ECO:0000256" key="1">
    <source>
        <dbReference type="SAM" id="MobiDB-lite"/>
    </source>
</evidence>
<protein>
    <submittedName>
        <fullName evidence="2">Uncharacterized protein</fullName>
    </submittedName>
</protein>
<gene>
    <name evidence="2" type="ORF">NRO40_15420</name>
</gene>
<reference evidence="2" key="1">
    <citation type="submission" date="2022-08" db="EMBL/GenBank/DDBJ databases">
        <title>Streptomyces changanensis sp. nov., an actinomycete isolated from soil.</title>
        <authorList>
            <person name="Wu H."/>
            <person name="Han L."/>
        </authorList>
    </citation>
    <scope>NUCLEOTIDE SEQUENCE</scope>
    <source>
        <strain evidence="2">HL-66</strain>
    </source>
</reference>
<feature type="region of interest" description="Disordered" evidence="1">
    <location>
        <begin position="1"/>
        <end position="51"/>
    </location>
</feature>
<dbReference type="EMBL" id="CP102332">
    <property type="protein sequence ID" value="UUS32070.1"/>
    <property type="molecule type" value="Genomic_DNA"/>
</dbReference>
<feature type="compositionally biased region" description="Low complexity" evidence="1">
    <location>
        <begin position="42"/>
        <end position="51"/>
    </location>
</feature>
<keyword evidence="3" id="KW-1185">Reference proteome</keyword>